<name>A0A109W526_9BACT</name>
<feature type="transmembrane region" description="Helical" evidence="6">
    <location>
        <begin position="98"/>
        <end position="117"/>
    </location>
</feature>
<comment type="subcellular location">
    <subcellularLocation>
        <location evidence="1">Membrane</location>
        <topology evidence="1">Multi-pass membrane protein</topology>
    </subcellularLocation>
</comment>
<dbReference type="RefSeq" id="WP_062254402.1">
    <property type="nucleotide sequence ID" value="NZ_CP014229.1"/>
</dbReference>
<feature type="transmembrane region" description="Helical" evidence="6">
    <location>
        <begin position="54"/>
        <end position="77"/>
    </location>
</feature>
<feature type="transmembrane region" description="Helical" evidence="6">
    <location>
        <begin position="263"/>
        <end position="291"/>
    </location>
</feature>
<evidence type="ECO:0000256" key="2">
    <source>
        <dbReference type="ARBA" id="ARBA00022448"/>
    </source>
</evidence>
<dbReference type="PANTHER" id="PTHR42948">
    <property type="entry name" value="TRANSPORTER"/>
    <property type="match status" value="1"/>
</dbReference>
<dbReference type="EMBL" id="CP014229">
    <property type="protein sequence ID" value="AMD91310.1"/>
    <property type="molecule type" value="Genomic_DNA"/>
</dbReference>
<feature type="transmembrane region" description="Helical" evidence="6">
    <location>
        <begin position="316"/>
        <end position="345"/>
    </location>
</feature>
<keyword evidence="4 6" id="KW-1133">Transmembrane helix</keyword>
<evidence type="ECO:0000256" key="5">
    <source>
        <dbReference type="ARBA" id="ARBA00023136"/>
    </source>
</evidence>
<sequence length="462" mass="48975">MGASATGSGAGGAGRGARDLFASRLGMLAATLGSAVGLGNIWKVPALTGQHGGASFLLIYVLSTMLVALPLMIVEMIMGRRTRANAYRTFTLLTPRRAWWVTGALSVLAATLILAFYSDVAGWVFAYVPKALSGGVATTDPLVAARIFGELLASPWESLLWQWLVLGFIAAVIMRGASGGIERVTRVLIPLLFLLLVAVCIRSLTLPNAGAGLRFLFMPDFARINGEVVLMAMGLSFFKMSIGFGCMITYGSYFQADTRVPALALRVMVCDLLVSLLAGVAVFPAVFSFGFEPTAGTSLLFLTIPAVFASMPGGQFFTAIFFVLSAVAAIGAMLCLLEIPVAWLLETCKLPRPRATLLVTLGVAALGVPPTLSTGIWASETVFGLTFFDAYDFATSNLLLPVCGLLTSLFAGYAWPERQFVAALTNNGSLPLQGLARLLRLACRTVTPLLIAIILLHGLKVF</sequence>
<dbReference type="InterPro" id="IPR037272">
    <property type="entry name" value="SNS_sf"/>
</dbReference>
<reference evidence="8" key="1">
    <citation type="submission" date="2016-02" db="EMBL/GenBank/DDBJ databases">
        <authorList>
            <person name="Holder M.E."/>
            <person name="Ajami N.J."/>
            <person name="Petrosino J.F."/>
        </authorList>
    </citation>
    <scope>NUCLEOTIDE SEQUENCE [LARGE SCALE GENOMIC DNA]</scope>
    <source>
        <strain evidence="8">CCUG 45958</strain>
    </source>
</reference>
<dbReference type="PRINTS" id="PR00176">
    <property type="entry name" value="NANEUSMPORT"/>
</dbReference>
<dbReference type="AlphaFoldDB" id="A0A109W526"/>
<feature type="transmembrane region" description="Helical" evidence="6">
    <location>
        <begin position="437"/>
        <end position="459"/>
    </location>
</feature>
<evidence type="ECO:0000256" key="6">
    <source>
        <dbReference type="SAM" id="Phobius"/>
    </source>
</evidence>
<evidence type="ECO:0000313" key="7">
    <source>
        <dbReference type="EMBL" id="AMD91310.1"/>
    </source>
</evidence>
<feature type="transmembrane region" description="Helical" evidence="6">
    <location>
        <begin position="189"/>
        <end position="209"/>
    </location>
</feature>
<dbReference type="Proteomes" id="UP000069241">
    <property type="component" value="Chromosome"/>
</dbReference>
<feature type="transmembrane region" description="Helical" evidence="6">
    <location>
        <begin position="398"/>
        <end position="416"/>
    </location>
</feature>
<dbReference type="Pfam" id="PF00209">
    <property type="entry name" value="SNF"/>
    <property type="match status" value="2"/>
</dbReference>
<dbReference type="STRING" id="44742.AXF13_14885"/>
<dbReference type="KEGG" id="dfi:AXF13_14885"/>
<evidence type="ECO:0000256" key="4">
    <source>
        <dbReference type="ARBA" id="ARBA00022989"/>
    </source>
</evidence>
<feature type="transmembrane region" description="Helical" evidence="6">
    <location>
        <begin position="25"/>
        <end position="42"/>
    </location>
</feature>
<dbReference type="PROSITE" id="PS50267">
    <property type="entry name" value="NA_NEUROTRAN_SYMP_3"/>
    <property type="match status" value="1"/>
</dbReference>
<dbReference type="InterPro" id="IPR000175">
    <property type="entry name" value="Na/ntran_symport"/>
</dbReference>
<dbReference type="SUPFAM" id="SSF161070">
    <property type="entry name" value="SNF-like"/>
    <property type="match status" value="1"/>
</dbReference>
<evidence type="ECO:0000256" key="1">
    <source>
        <dbReference type="ARBA" id="ARBA00004141"/>
    </source>
</evidence>
<organism evidence="7 8">
    <name type="scientific">Desulfovibrio fairfieldensis</name>
    <dbReference type="NCBI Taxonomy" id="44742"/>
    <lineage>
        <taxon>Bacteria</taxon>
        <taxon>Pseudomonadati</taxon>
        <taxon>Thermodesulfobacteriota</taxon>
        <taxon>Desulfovibrionia</taxon>
        <taxon>Desulfovibrionales</taxon>
        <taxon>Desulfovibrionaceae</taxon>
        <taxon>Desulfovibrio</taxon>
    </lineage>
</organism>
<proteinExistence type="predicted"/>
<keyword evidence="5 6" id="KW-0472">Membrane</keyword>
<feature type="transmembrane region" description="Helical" evidence="6">
    <location>
        <begin position="229"/>
        <end position="251"/>
    </location>
</feature>
<evidence type="ECO:0000256" key="3">
    <source>
        <dbReference type="ARBA" id="ARBA00022692"/>
    </source>
</evidence>
<dbReference type="CDD" id="cd10336">
    <property type="entry name" value="SLC6sbd_Tyt1-Like"/>
    <property type="match status" value="1"/>
</dbReference>
<evidence type="ECO:0000313" key="8">
    <source>
        <dbReference type="Proteomes" id="UP000069241"/>
    </source>
</evidence>
<feature type="transmembrane region" description="Helical" evidence="6">
    <location>
        <begin position="160"/>
        <end position="177"/>
    </location>
</feature>
<dbReference type="GO" id="GO:0016020">
    <property type="term" value="C:membrane"/>
    <property type="evidence" value="ECO:0007669"/>
    <property type="project" value="UniProtKB-SubCell"/>
</dbReference>
<keyword evidence="3 6" id="KW-0812">Transmembrane</keyword>
<dbReference type="InterPro" id="IPR047218">
    <property type="entry name" value="YocR/YhdH-like"/>
</dbReference>
<feature type="transmembrane region" description="Helical" evidence="6">
    <location>
        <begin position="357"/>
        <end position="378"/>
    </location>
</feature>
<keyword evidence="2" id="KW-0813">Transport</keyword>
<dbReference type="NCBIfam" id="NF037979">
    <property type="entry name" value="Na_transp"/>
    <property type="match status" value="1"/>
</dbReference>
<gene>
    <name evidence="7" type="ORF">AXF13_14885</name>
</gene>
<keyword evidence="8" id="KW-1185">Reference proteome</keyword>
<accession>A0A109W526</accession>
<dbReference type="PANTHER" id="PTHR42948:SF1">
    <property type="entry name" value="TRANSPORTER"/>
    <property type="match status" value="1"/>
</dbReference>
<protein>
    <submittedName>
        <fullName evidence="7">Transporter</fullName>
    </submittedName>
</protein>